<feature type="region of interest" description="Disordered" evidence="9">
    <location>
        <begin position="263"/>
        <end position="292"/>
    </location>
</feature>
<evidence type="ECO:0000256" key="1">
    <source>
        <dbReference type="ARBA" id="ARBA00001092"/>
    </source>
</evidence>
<dbReference type="InterPro" id="IPR005320">
    <property type="entry name" value="Peptidase_S51"/>
</dbReference>
<dbReference type="GO" id="GO:0004180">
    <property type="term" value="F:carboxypeptidase activity"/>
    <property type="evidence" value="ECO:0007669"/>
    <property type="project" value="UniProtKB-KW"/>
</dbReference>
<dbReference type="RefSeq" id="WP_394469742.1">
    <property type="nucleotide sequence ID" value="NZ_JBIGHY010000002.1"/>
</dbReference>
<evidence type="ECO:0000256" key="3">
    <source>
        <dbReference type="ARBA" id="ARBA00006534"/>
    </source>
</evidence>
<reference evidence="10 11" key="1">
    <citation type="submission" date="2024-09" db="EMBL/GenBank/DDBJ databases">
        <title>Novel species of the genus Pelomonas and Roseateles isolated from streams.</title>
        <authorList>
            <person name="Lu H."/>
        </authorList>
    </citation>
    <scope>NUCLEOTIDE SEQUENCE [LARGE SCALE GENOMIC DNA]</scope>
    <source>
        <strain evidence="10 11">DC23W</strain>
    </source>
</reference>
<dbReference type="SUPFAM" id="SSF52317">
    <property type="entry name" value="Class I glutamine amidotransferase-like"/>
    <property type="match status" value="1"/>
</dbReference>
<evidence type="ECO:0000256" key="9">
    <source>
        <dbReference type="SAM" id="MobiDB-lite"/>
    </source>
</evidence>
<comment type="catalytic activity">
    <reaction evidence="1">
        <text>[L-4-(L-arginin-2-N-yl)aspartate](n) + H2O = [L-4-(L-arginin-2-N-yl)aspartate](n-1) + L-4-(L-arginin-2-N-yl)aspartate</text>
        <dbReference type="Rhea" id="RHEA:12845"/>
        <dbReference type="Rhea" id="RHEA-COMP:13728"/>
        <dbReference type="Rhea" id="RHEA-COMP:13734"/>
        <dbReference type="ChEBI" id="CHEBI:15377"/>
        <dbReference type="ChEBI" id="CHEBI:137986"/>
        <dbReference type="ChEBI" id="CHEBI:137991"/>
        <dbReference type="EC" id="3.4.15.6"/>
    </reaction>
</comment>
<keyword evidence="11" id="KW-1185">Reference proteome</keyword>
<proteinExistence type="inferred from homology"/>
<dbReference type="EC" id="3.4.15.6" evidence="4"/>
<accession>A0ABW7ELA3</accession>
<evidence type="ECO:0000313" key="11">
    <source>
        <dbReference type="Proteomes" id="UP001606300"/>
    </source>
</evidence>
<keyword evidence="6" id="KW-0645">Protease</keyword>
<evidence type="ECO:0000256" key="8">
    <source>
        <dbReference type="ARBA" id="ARBA00022825"/>
    </source>
</evidence>
<evidence type="ECO:0000313" key="10">
    <source>
        <dbReference type="EMBL" id="MFG6413664.1"/>
    </source>
</evidence>
<evidence type="ECO:0000256" key="4">
    <source>
        <dbReference type="ARBA" id="ARBA00013115"/>
    </source>
</evidence>
<dbReference type="CDD" id="cd03145">
    <property type="entry name" value="GAT1_cyanophycinase"/>
    <property type="match status" value="1"/>
</dbReference>
<dbReference type="Proteomes" id="UP001606300">
    <property type="component" value="Unassembled WGS sequence"/>
</dbReference>
<evidence type="ECO:0000256" key="5">
    <source>
        <dbReference type="ARBA" id="ARBA00015719"/>
    </source>
</evidence>
<evidence type="ECO:0000256" key="6">
    <source>
        <dbReference type="ARBA" id="ARBA00022670"/>
    </source>
</evidence>
<comment type="similarity">
    <text evidence="3">Belongs to the peptidase S51 family.</text>
</comment>
<organism evidence="10 11">
    <name type="scientific">Pelomonas dachongensis</name>
    <dbReference type="NCBI Taxonomy" id="3299029"/>
    <lineage>
        <taxon>Bacteria</taxon>
        <taxon>Pseudomonadati</taxon>
        <taxon>Pseudomonadota</taxon>
        <taxon>Betaproteobacteria</taxon>
        <taxon>Burkholderiales</taxon>
        <taxon>Sphaerotilaceae</taxon>
        <taxon>Roseateles</taxon>
    </lineage>
</organism>
<evidence type="ECO:0000256" key="2">
    <source>
        <dbReference type="ARBA" id="ARBA00002039"/>
    </source>
</evidence>
<evidence type="ECO:0000256" key="7">
    <source>
        <dbReference type="ARBA" id="ARBA00022801"/>
    </source>
</evidence>
<sequence length="392" mass="40920">MAPRSGTVIVIGGALQPDSDVVWQRIVDEAGGAGARVAVFPTAAYEPERVGAQIVAALERCGAQAEIIPVAPHLADVDLQAALADPALIARVAASQAVFFSGGAQEYIVDTLRPGGRSTAMLDAIRGVLAGGGVIAGTSAGAAVMSRMMFRDAMDNLAVLKGQWREGQEYDSGLGFIESELLIDQHFLKRGRIGRLLPALQRLGWHQGLGVDENAAVVMRGTQLEVIGGSGAVLVDLGAATSDPTLPAFNVSGARLTYLGSGDRHDLATGETTPAARKRQRVDPGAPRPTPPVERYFLDMLGDGCLRAALQQLLDGPSGEVFGLACRARPQPDDRMPDVGFEFRLRRGPGLVGWCSGGSGSGDCTVQGAWLDVAPVRLATPMFTPLLGAPLA</sequence>
<dbReference type="PANTHER" id="PTHR36175:SF1">
    <property type="entry name" value="CYANOPHYCINASE"/>
    <property type="match status" value="1"/>
</dbReference>
<dbReference type="InterPro" id="IPR029062">
    <property type="entry name" value="Class_I_gatase-like"/>
</dbReference>
<dbReference type="InterPro" id="IPR011811">
    <property type="entry name" value="Peptidase_S51_cyanophycinase"/>
</dbReference>
<dbReference type="Gene3D" id="3.40.50.880">
    <property type="match status" value="1"/>
</dbReference>
<comment type="function">
    <text evidence="2">Exopeptidase that catalyzes the hydrolytic cleavage of multi-L-arginyl-poly-L-aspartic acid (cyanophycin; a water-insoluble reserve polymer) into aspartate-arginine dipeptides.</text>
</comment>
<dbReference type="Pfam" id="PF03575">
    <property type="entry name" value="Peptidase_S51"/>
    <property type="match status" value="1"/>
</dbReference>
<protein>
    <recommendedName>
        <fullName evidence="5">Cyanophycinase</fullName>
        <ecNumber evidence="4">3.4.15.6</ecNumber>
    </recommendedName>
</protein>
<keyword evidence="7 10" id="KW-0378">Hydrolase</keyword>
<gene>
    <name evidence="10" type="ORF">ACG02S_07095</name>
</gene>
<dbReference type="GO" id="GO:0008241">
    <property type="term" value="F:peptidyl-dipeptidase activity"/>
    <property type="evidence" value="ECO:0007669"/>
    <property type="project" value="UniProtKB-EC"/>
</dbReference>
<keyword evidence="8" id="KW-0720">Serine protease</keyword>
<keyword evidence="10" id="KW-0121">Carboxypeptidase</keyword>
<comment type="caution">
    <text evidence="10">The sequence shown here is derived from an EMBL/GenBank/DDBJ whole genome shotgun (WGS) entry which is preliminary data.</text>
</comment>
<name>A0ABW7ELA3_9BURK</name>
<dbReference type="EMBL" id="JBIGHY010000002">
    <property type="protein sequence ID" value="MFG6413664.1"/>
    <property type="molecule type" value="Genomic_DNA"/>
</dbReference>
<dbReference type="NCBIfam" id="TIGR02069">
    <property type="entry name" value="cyanophycinase"/>
    <property type="match status" value="1"/>
</dbReference>
<dbReference type="PANTHER" id="PTHR36175">
    <property type="entry name" value="CYANOPHYCINASE"/>
    <property type="match status" value="1"/>
</dbReference>